<dbReference type="SUPFAM" id="SSF55347">
    <property type="entry name" value="Glyceraldehyde-3-phosphate dehydrogenase-like, C-terminal domain"/>
    <property type="match status" value="1"/>
</dbReference>
<sequence length="73" mass="8023">MQPGSREGFHPAIQRIKEIIHSGELGQITNIAGTLALPRGLIDRPRGDIWLQFYLNGGCAIDMGVCPLLPSRR</sequence>
<dbReference type="EMBL" id="KL198035">
    <property type="protein sequence ID" value="KDQ14920.1"/>
    <property type="molecule type" value="Genomic_DNA"/>
</dbReference>
<keyword evidence="2" id="KW-1185">Reference proteome</keyword>
<accession>A0A067MJN1</accession>
<evidence type="ECO:0000313" key="1">
    <source>
        <dbReference type="EMBL" id="KDQ14920.1"/>
    </source>
</evidence>
<gene>
    <name evidence="1" type="ORF">BOTBODRAFT_55106</name>
</gene>
<dbReference type="AlphaFoldDB" id="A0A067MJN1"/>
<dbReference type="OrthoDB" id="64915at2759"/>
<name>A0A067MJN1_BOTB1</name>
<reference evidence="2" key="1">
    <citation type="journal article" date="2014" name="Proc. Natl. Acad. Sci. U.S.A.">
        <title>Extensive sampling of basidiomycete genomes demonstrates inadequacy of the white-rot/brown-rot paradigm for wood decay fungi.</title>
        <authorList>
            <person name="Riley R."/>
            <person name="Salamov A.A."/>
            <person name="Brown D.W."/>
            <person name="Nagy L.G."/>
            <person name="Floudas D."/>
            <person name="Held B.W."/>
            <person name="Levasseur A."/>
            <person name="Lombard V."/>
            <person name="Morin E."/>
            <person name="Otillar R."/>
            <person name="Lindquist E.A."/>
            <person name="Sun H."/>
            <person name="LaButti K.M."/>
            <person name="Schmutz J."/>
            <person name="Jabbour D."/>
            <person name="Luo H."/>
            <person name="Baker S.E."/>
            <person name="Pisabarro A.G."/>
            <person name="Walton J.D."/>
            <person name="Blanchette R.A."/>
            <person name="Henrissat B."/>
            <person name="Martin F."/>
            <person name="Cullen D."/>
            <person name="Hibbett D.S."/>
            <person name="Grigoriev I.V."/>
        </authorList>
    </citation>
    <scope>NUCLEOTIDE SEQUENCE [LARGE SCALE GENOMIC DNA]</scope>
    <source>
        <strain evidence="2">FD-172 SS1</strain>
    </source>
</reference>
<evidence type="ECO:0000313" key="2">
    <source>
        <dbReference type="Proteomes" id="UP000027195"/>
    </source>
</evidence>
<protein>
    <submittedName>
        <fullName evidence="1">Uncharacterized protein</fullName>
    </submittedName>
</protein>
<dbReference type="Gene3D" id="3.30.360.10">
    <property type="entry name" value="Dihydrodipicolinate Reductase, domain 2"/>
    <property type="match status" value="1"/>
</dbReference>
<dbReference type="HOGENOM" id="CLU_2704500_0_0_1"/>
<proteinExistence type="predicted"/>
<dbReference type="Proteomes" id="UP000027195">
    <property type="component" value="Unassembled WGS sequence"/>
</dbReference>
<organism evidence="1 2">
    <name type="scientific">Botryobasidium botryosum (strain FD-172 SS1)</name>
    <dbReference type="NCBI Taxonomy" id="930990"/>
    <lineage>
        <taxon>Eukaryota</taxon>
        <taxon>Fungi</taxon>
        <taxon>Dikarya</taxon>
        <taxon>Basidiomycota</taxon>
        <taxon>Agaricomycotina</taxon>
        <taxon>Agaricomycetes</taxon>
        <taxon>Cantharellales</taxon>
        <taxon>Botryobasidiaceae</taxon>
        <taxon>Botryobasidium</taxon>
    </lineage>
</organism>
<dbReference type="InParanoid" id="A0A067MJN1"/>